<sequence>MKKKYFCRNCKGIRNQSALHKVEKRGGDDDGYFQWVDKYFIIECNGCETISFLNIYGNTEMTEPNEEGYQDYYDDEFIYPYSLEKSYEIETLSYLPEKIRIIYSETINALKANSYILTAGGLRAIIEALCNYLKIRKDNLEERINLLNEKGHLTVSESKRLHSIRFLGNDALHEIAKPKKEHLYILLDIINHLLVNLFVNDKKIKGQIETQIDSYEDFLRLIKNKINKEMIDKEYSLNQIIDKSKRLFPKGKIAELEVQLIEEINKNNLTFLKIVTNGDNTNYKVIEVPSTFDFGIF</sequence>
<dbReference type="EMBL" id="CP002453">
    <property type="protein sequence ID" value="ADV48028.1"/>
    <property type="molecule type" value="Genomic_DNA"/>
</dbReference>
<dbReference type="RefSeq" id="WP_013549518.1">
    <property type="nucleotide sequence ID" value="NC_014934.1"/>
</dbReference>
<dbReference type="InterPro" id="IPR025285">
    <property type="entry name" value="DUF4145"/>
</dbReference>
<organism evidence="2 3">
    <name type="scientific">Cellulophaga algicola (strain DSM 14237 / IC166 / ACAM 630)</name>
    <dbReference type="NCBI Taxonomy" id="688270"/>
    <lineage>
        <taxon>Bacteria</taxon>
        <taxon>Pseudomonadati</taxon>
        <taxon>Bacteroidota</taxon>
        <taxon>Flavobacteriia</taxon>
        <taxon>Flavobacteriales</taxon>
        <taxon>Flavobacteriaceae</taxon>
        <taxon>Cellulophaga</taxon>
    </lineage>
</organism>
<proteinExistence type="predicted"/>
<dbReference type="Pfam" id="PF13643">
    <property type="entry name" value="DUF4145"/>
    <property type="match status" value="1"/>
</dbReference>
<dbReference type="OrthoDB" id="6402073at2"/>
<evidence type="ECO:0000313" key="3">
    <source>
        <dbReference type="Proteomes" id="UP000008634"/>
    </source>
</evidence>
<evidence type="ECO:0000313" key="2">
    <source>
        <dbReference type="EMBL" id="ADV48028.1"/>
    </source>
</evidence>
<dbReference type="Proteomes" id="UP000008634">
    <property type="component" value="Chromosome"/>
</dbReference>
<reference evidence="2 3" key="1">
    <citation type="journal article" date="2010" name="Stand. Genomic Sci.">
        <title>Complete genome sequence of Cellulophaga algicola type strain (IC166).</title>
        <authorList>
            <person name="Abt B."/>
            <person name="Lu M."/>
            <person name="Misra M."/>
            <person name="Han C."/>
            <person name="Nolan M."/>
            <person name="Lucas S."/>
            <person name="Hammon N."/>
            <person name="Deshpande S."/>
            <person name="Cheng J.F."/>
            <person name="Tapia R."/>
            <person name="Goodwin L."/>
            <person name="Pitluck S."/>
            <person name="Liolios K."/>
            <person name="Pagani I."/>
            <person name="Ivanova N."/>
            <person name="Mavromatis K."/>
            <person name="Ovchinikova G."/>
            <person name="Pati A."/>
            <person name="Chen A."/>
            <person name="Palaniappan K."/>
            <person name="Land M."/>
            <person name="Hauser L."/>
            <person name="Chang Y.J."/>
            <person name="Jeffries C.D."/>
            <person name="Detter J.C."/>
            <person name="Brambilla E."/>
            <person name="Rohde M."/>
            <person name="Tindall B.J."/>
            <person name="Goker M."/>
            <person name="Woyke T."/>
            <person name="Bristow J."/>
            <person name="Eisen J.A."/>
            <person name="Markowitz V."/>
            <person name="Hugenholtz P."/>
            <person name="Kyrpides N.C."/>
            <person name="Klenk H.P."/>
            <person name="Lapidus A."/>
        </authorList>
    </citation>
    <scope>NUCLEOTIDE SEQUENCE [LARGE SCALE GENOMIC DNA]</scope>
    <source>
        <strain evidence="3">DSM 14237 / IC166 / ACAM 630</strain>
    </source>
</reference>
<dbReference type="AlphaFoldDB" id="E6XDB5"/>
<protein>
    <recommendedName>
        <fullName evidence="1">DUF4145 domain-containing protein</fullName>
    </recommendedName>
</protein>
<feature type="domain" description="DUF4145" evidence="1">
    <location>
        <begin position="105"/>
        <end position="190"/>
    </location>
</feature>
<accession>E6XDB5</accession>
<name>E6XDB5_CELAD</name>
<dbReference type="KEGG" id="cao:Celal_0689"/>
<dbReference type="HOGENOM" id="CLU_081512_1_0_10"/>
<gene>
    <name evidence="2" type="ordered locus">Celal_0689</name>
</gene>
<keyword evidence="3" id="KW-1185">Reference proteome</keyword>
<evidence type="ECO:0000259" key="1">
    <source>
        <dbReference type="Pfam" id="PF13643"/>
    </source>
</evidence>
<dbReference type="eggNOG" id="ENOG502ZARK">
    <property type="taxonomic scope" value="Bacteria"/>
</dbReference>